<proteinExistence type="predicted"/>
<evidence type="ECO:0000313" key="2">
    <source>
        <dbReference type="EMBL" id="CDR47356.1"/>
    </source>
</evidence>
<sequence>MHKPPQPAATPAVPSTPHLPDELLSLIFEALWDSLRFYDNGEVRLDLGTTAAEFVGPCRLVSTRWNSLALPVLIKSVRTKKPAMLLELAQRYDLSHQVKELVIVFESHDLRTLSSLWRLFPSTQRTARPPQMRPDQPVHLAMAKPWPSLRTLCVKIITPRCEPPSDTVPLIRLLHSAFLQPSCKRLRYLAITGMMCCQHLDQSLFDVVFPALEVLNAPAVAIDNFDAFSISFPSALVARIICARDALSVNQMTFAHLQLPPLLRSLYMSMNRAGLIELPGFLSAQQASELELLEIEVSYPPSSRSAAYTTATDALRQIDAICDSRGIVLAHNLSVPEVVPHWRPQLTEQPAQEDEQWRWYSEAVEPENAPWPTQRDPWAPPLFEELPTEDFTSSDDDSLDYDAEDDEQFAPFWSEEKRKEVFGAFPLLL</sequence>
<dbReference type="EMBL" id="LK052949">
    <property type="protein sequence ID" value="CDR47356.1"/>
    <property type="molecule type" value="Genomic_DNA"/>
</dbReference>
<accession>A0A061BBN8</accession>
<feature type="compositionally biased region" description="Acidic residues" evidence="1">
    <location>
        <begin position="386"/>
        <end position="402"/>
    </location>
</feature>
<organism evidence="2">
    <name type="scientific">Rhodotorula toruloides</name>
    <name type="common">Yeast</name>
    <name type="synonym">Rhodosporidium toruloides</name>
    <dbReference type="NCBI Taxonomy" id="5286"/>
    <lineage>
        <taxon>Eukaryota</taxon>
        <taxon>Fungi</taxon>
        <taxon>Dikarya</taxon>
        <taxon>Basidiomycota</taxon>
        <taxon>Pucciniomycotina</taxon>
        <taxon>Microbotryomycetes</taxon>
        <taxon>Sporidiobolales</taxon>
        <taxon>Sporidiobolaceae</taxon>
        <taxon>Rhodotorula</taxon>
    </lineage>
</organism>
<protein>
    <submittedName>
        <fullName evidence="2">RHTO0S14e02498g1_1</fullName>
    </submittedName>
</protein>
<name>A0A061BBN8_RHOTO</name>
<evidence type="ECO:0000256" key="1">
    <source>
        <dbReference type="SAM" id="MobiDB-lite"/>
    </source>
</evidence>
<feature type="region of interest" description="Disordered" evidence="1">
    <location>
        <begin position="366"/>
        <end position="402"/>
    </location>
</feature>
<gene>
    <name evidence="2" type="ORF">RHTO0S_14e02498g</name>
</gene>
<reference evidence="2" key="1">
    <citation type="journal article" date="2014" name="Genome Announc.">
        <title>Draft genome sequence of Rhodosporidium toruloides CECT1137, an oleaginous yeast of biotechnological interest.</title>
        <authorList>
            <person name="Morin N."/>
            <person name="Calcas X."/>
            <person name="Devillers H."/>
            <person name="Durrens P."/>
            <person name="Sherman D.J."/>
            <person name="Nicaud J.-M."/>
            <person name="Neuveglise C."/>
        </authorList>
    </citation>
    <scope>NUCLEOTIDE SEQUENCE</scope>
    <source>
        <strain evidence="2">CECT1137</strain>
    </source>
</reference>
<dbReference type="AlphaFoldDB" id="A0A061BBN8"/>